<evidence type="ECO:0000313" key="7">
    <source>
        <dbReference type="EMBL" id="PVD36890.1"/>
    </source>
</evidence>
<evidence type="ECO:0000256" key="2">
    <source>
        <dbReference type="ARBA" id="ARBA00022670"/>
    </source>
</evidence>
<feature type="compositionally biased region" description="Acidic residues" evidence="5">
    <location>
        <begin position="595"/>
        <end position="609"/>
    </location>
</feature>
<keyword evidence="8" id="KW-1185">Reference proteome</keyword>
<feature type="compositionally biased region" description="Low complexity" evidence="5">
    <location>
        <begin position="268"/>
        <end position="277"/>
    </location>
</feature>
<feature type="compositionally biased region" description="Low complexity" evidence="5">
    <location>
        <begin position="373"/>
        <end position="388"/>
    </location>
</feature>
<feature type="compositionally biased region" description="Basic and acidic residues" evidence="5">
    <location>
        <begin position="784"/>
        <end position="795"/>
    </location>
</feature>
<comment type="caution">
    <text evidence="7">The sequence shown here is derived from an EMBL/GenBank/DDBJ whole genome shotgun (WGS) entry which is preliminary data.</text>
</comment>
<dbReference type="Proteomes" id="UP000245119">
    <property type="component" value="Linkage Group LG2"/>
</dbReference>
<evidence type="ECO:0000313" key="8">
    <source>
        <dbReference type="Proteomes" id="UP000245119"/>
    </source>
</evidence>
<proteinExistence type="inferred from homology"/>
<feature type="region of interest" description="Disordered" evidence="5">
    <location>
        <begin position="540"/>
        <end position="576"/>
    </location>
</feature>
<dbReference type="STRING" id="400727.A0A2T7PU22"/>
<keyword evidence="2" id="KW-0645">Protease</keyword>
<feature type="region of interest" description="Disordered" evidence="5">
    <location>
        <begin position="595"/>
        <end position="619"/>
    </location>
</feature>
<dbReference type="InterPro" id="IPR000064">
    <property type="entry name" value="NLP_P60_dom"/>
</dbReference>
<gene>
    <name evidence="7" type="ORF">C0Q70_03880</name>
</gene>
<feature type="region of interest" description="Disordered" evidence="5">
    <location>
        <begin position="709"/>
        <end position="731"/>
    </location>
</feature>
<dbReference type="GO" id="GO:0008234">
    <property type="term" value="F:cysteine-type peptidase activity"/>
    <property type="evidence" value="ECO:0007669"/>
    <property type="project" value="UniProtKB-KW"/>
</dbReference>
<evidence type="ECO:0000256" key="3">
    <source>
        <dbReference type="ARBA" id="ARBA00022801"/>
    </source>
</evidence>
<reference evidence="7 8" key="1">
    <citation type="submission" date="2018-04" db="EMBL/GenBank/DDBJ databases">
        <title>The genome of golden apple snail Pomacea canaliculata provides insight into stress tolerance and invasive adaptation.</title>
        <authorList>
            <person name="Liu C."/>
            <person name="Liu B."/>
            <person name="Ren Y."/>
            <person name="Zhang Y."/>
            <person name="Wang H."/>
            <person name="Li S."/>
            <person name="Jiang F."/>
            <person name="Yin L."/>
            <person name="Zhang G."/>
            <person name="Qian W."/>
            <person name="Fan W."/>
        </authorList>
    </citation>
    <scope>NUCLEOTIDE SEQUENCE [LARGE SCALE GENOMIC DNA]</scope>
    <source>
        <strain evidence="7">SZHN2017</strain>
        <tissue evidence="7">Muscle</tissue>
    </source>
</reference>
<keyword evidence="3" id="KW-0378">Hydrolase</keyword>
<dbReference type="Gene3D" id="3.90.1720.10">
    <property type="entry name" value="endopeptidase domain like (from Nostoc punctiforme)"/>
    <property type="match status" value="1"/>
</dbReference>
<feature type="domain" description="NlpC/P60" evidence="6">
    <location>
        <begin position="58"/>
        <end position="203"/>
    </location>
</feature>
<dbReference type="SUPFAM" id="SSF54001">
    <property type="entry name" value="Cysteine proteinases"/>
    <property type="match status" value="1"/>
</dbReference>
<sequence>MTRLLTRPRQPVNCQARSYIAQVFDQEHIGSVYDEIKESRRLLLKQHKEQACNPRRMETLRTKFIDQAKSYFGVPYARKYWSKDSPEYNSPKFLDCCGLIRQVMWDLEADFGFRIGPWNQAYMYDTLPISRDISQMRPGDLVFMSGVYTNKKSRRQRHNMTHVEIWLGEGEKTIGARWNNGKVQVFDSYKFSPKSFTNEQYYFRSIDTWLRGICKSFCGQHKWGRSSYTLGKKSIFFTEQNLPLQAEKAGDDDDDDSDDESQSTKQDTATAATQAAARDNRDDEKSVSSNSTKSDSPEFCDKEDDDTQQQANSEKKRKKKRRRKCRKVSKKVVLPRATKKALLVLEEHIDNILAKREVSGSASSPSQPPLKATPRTRSVSVRRPVTSVQEDAGTAWASQSSRVGKSSSKIEIRPRVWFPLVGSSNSQQAQYIPSKMPQRESGPLTVGKTVPVDPIELEQSFWLPVGRVNPMDRGAITDRMTVAGGMLAVIGSGRAHSLKKNRSCSDLVTVDCQPRKIKEDGSQASLPETLKDICSPRLTFRPELSSPERDDSWVETPSTAAGYSSDEEDSEDNDRTSLACNSDCCASSSENLDLDLDDIWDGNDEDEDKDSPRWPSDETYGALACRPRWRPLESLSDSEQSFQISSRSWVTQAESRSLMDDDDNSLPGCNEKTAIGDDLHNFFLQAVGKDQQLPLRGAAPVCTIATDEPQDGDCKTTGGADGQSASGASGAQLSAHVPRARGVGVTTVFKAIEVFTCLSECRNALMGDDSEVEKKKLPDPFDRRSATMTAAERRRSCSQLARPWNFDPAAEDDSRKQRQTTLENMDFNVRS</sequence>
<dbReference type="InterPro" id="IPR038765">
    <property type="entry name" value="Papain-like_cys_pep_sf"/>
</dbReference>
<feature type="region of interest" description="Disordered" evidence="5">
    <location>
        <begin position="784"/>
        <end position="831"/>
    </location>
</feature>
<evidence type="ECO:0000256" key="5">
    <source>
        <dbReference type="SAM" id="MobiDB-lite"/>
    </source>
</evidence>
<feature type="region of interest" description="Disordered" evidence="5">
    <location>
        <begin position="247"/>
        <end position="332"/>
    </location>
</feature>
<dbReference type="AlphaFoldDB" id="A0A2T7PU22"/>
<name>A0A2T7PU22_POMCA</name>
<organism evidence="7 8">
    <name type="scientific">Pomacea canaliculata</name>
    <name type="common">Golden apple snail</name>
    <dbReference type="NCBI Taxonomy" id="400727"/>
    <lineage>
        <taxon>Eukaryota</taxon>
        <taxon>Metazoa</taxon>
        <taxon>Spiralia</taxon>
        <taxon>Lophotrochozoa</taxon>
        <taxon>Mollusca</taxon>
        <taxon>Gastropoda</taxon>
        <taxon>Caenogastropoda</taxon>
        <taxon>Architaenioglossa</taxon>
        <taxon>Ampullarioidea</taxon>
        <taxon>Ampullariidae</taxon>
        <taxon>Pomacea</taxon>
    </lineage>
</organism>
<dbReference type="PROSITE" id="PS51935">
    <property type="entry name" value="NLPC_P60"/>
    <property type="match status" value="1"/>
</dbReference>
<dbReference type="EMBL" id="PZQS01000002">
    <property type="protein sequence ID" value="PVD36890.1"/>
    <property type="molecule type" value="Genomic_DNA"/>
</dbReference>
<evidence type="ECO:0000259" key="6">
    <source>
        <dbReference type="PROSITE" id="PS51935"/>
    </source>
</evidence>
<comment type="similarity">
    <text evidence="1">Belongs to the peptidase C40 family.</text>
</comment>
<dbReference type="PANTHER" id="PTHR47664">
    <property type="entry name" value="NLPC_P60 DOMAIN-CONTAINING PROTEIN"/>
    <property type="match status" value="1"/>
</dbReference>
<evidence type="ECO:0000256" key="1">
    <source>
        <dbReference type="ARBA" id="ARBA00007074"/>
    </source>
</evidence>
<feature type="compositionally biased region" description="Low complexity" evidence="5">
    <location>
        <begin position="722"/>
        <end position="731"/>
    </location>
</feature>
<feature type="compositionally biased region" description="Basic residues" evidence="5">
    <location>
        <begin position="315"/>
        <end position="330"/>
    </location>
</feature>
<feature type="compositionally biased region" description="Acidic residues" evidence="5">
    <location>
        <begin position="250"/>
        <end position="261"/>
    </location>
</feature>
<dbReference type="OrthoDB" id="202825at2759"/>
<dbReference type="GO" id="GO:0006508">
    <property type="term" value="P:proteolysis"/>
    <property type="evidence" value="ECO:0007669"/>
    <property type="project" value="UniProtKB-KW"/>
</dbReference>
<accession>A0A2T7PU22</accession>
<protein>
    <recommendedName>
        <fullName evidence="6">NlpC/P60 domain-containing protein</fullName>
    </recommendedName>
</protein>
<keyword evidence="4" id="KW-0788">Thiol protease</keyword>
<feature type="region of interest" description="Disordered" evidence="5">
    <location>
        <begin position="357"/>
        <end position="400"/>
    </location>
</feature>
<dbReference type="PANTHER" id="PTHR47664:SF1">
    <property type="entry name" value="CHROMOSOME UNDETERMINED SCAFFOLD_14, WHOLE GENOME SHOTGUN SEQUENCE"/>
    <property type="match status" value="1"/>
</dbReference>
<evidence type="ECO:0000256" key="4">
    <source>
        <dbReference type="ARBA" id="ARBA00022807"/>
    </source>
</evidence>